<dbReference type="PANTHER" id="PTHR13367:SF34">
    <property type="match status" value="1"/>
</dbReference>
<keyword evidence="6" id="KW-0788">Thiol protease</keyword>
<dbReference type="Pfam" id="PF12359">
    <property type="entry name" value="DUF3645"/>
    <property type="match status" value="1"/>
</dbReference>
<evidence type="ECO:0000256" key="4">
    <source>
        <dbReference type="ARBA" id="ARBA00022786"/>
    </source>
</evidence>
<keyword evidence="5" id="KW-0378">Hydrolase</keyword>
<name>A0A5N7CBS9_PETAA</name>
<evidence type="ECO:0000256" key="3">
    <source>
        <dbReference type="ARBA" id="ARBA00022670"/>
    </source>
</evidence>
<organism evidence="10">
    <name type="scientific">Petromyces alliaceus</name>
    <name type="common">Aspergillus alliaceus</name>
    <dbReference type="NCBI Taxonomy" id="209559"/>
    <lineage>
        <taxon>Eukaryota</taxon>
        <taxon>Fungi</taxon>
        <taxon>Dikarya</taxon>
        <taxon>Ascomycota</taxon>
        <taxon>Pezizomycotina</taxon>
        <taxon>Eurotiomycetes</taxon>
        <taxon>Eurotiomycetidae</taxon>
        <taxon>Eurotiales</taxon>
        <taxon>Aspergillaceae</taxon>
        <taxon>Aspergillus</taxon>
        <taxon>Aspergillus subgen. Circumdati</taxon>
    </lineage>
</organism>
<dbReference type="Pfam" id="PF12340">
    <property type="entry name" value="DUF3638"/>
    <property type="match status" value="1"/>
</dbReference>
<dbReference type="GO" id="GO:0006508">
    <property type="term" value="P:proteolysis"/>
    <property type="evidence" value="ECO:0007669"/>
    <property type="project" value="UniProtKB-KW"/>
</dbReference>
<keyword evidence="3" id="KW-0645">Protease</keyword>
<proteinExistence type="predicted"/>
<gene>
    <name evidence="10" type="ORF">BDV23DRAFT_182398</name>
</gene>
<evidence type="ECO:0000256" key="6">
    <source>
        <dbReference type="ARBA" id="ARBA00022807"/>
    </source>
</evidence>
<dbReference type="OrthoDB" id="3182339at2759"/>
<feature type="domain" description="DUF3645" evidence="8">
    <location>
        <begin position="2387"/>
        <end position="2421"/>
    </location>
</feature>
<dbReference type="EMBL" id="ML735244">
    <property type="protein sequence ID" value="KAE8391585.1"/>
    <property type="molecule type" value="Genomic_DNA"/>
</dbReference>
<feature type="domain" description="DUF3638" evidence="7">
    <location>
        <begin position="2040"/>
        <end position="2263"/>
    </location>
</feature>
<dbReference type="InterPro" id="IPR022105">
    <property type="entry name" value="DUF3645"/>
</dbReference>
<reference evidence="10" key="1">
    <citation type="submission" date="2019-04" db="EMBL/GenBank/DDBJ databases">
        <title>Friends and foes A comparative genomics studyof 23 Aspergillus species from section Flavi.</title>
        <authorList>
            <consortium name="DOE Joint Genome Institute"/>
            <person name="Kjaerbolling I."/>
            <person name="Vesth T."/>
            <person name="Frisvad J.C."/>
            <person name="Nybo J.L."/>
            <person name="Theobald S."/>
            <person name="Kildgaard S."/>
            <person name="Isbrandt T."/>
            <person name="Kuo A."/>
            <person name="Sato A."/>
            <person name="Lyhne E.K."/>
            <person name="Kogle M.E."/>
            <person name="Wiebenga A."/>
            <person name="Kun R.S."/>
            <person name="Lubbers R.J."/>
            <person name="Makela M.R."/>
            <person name="Barry K."/>
            <person name="Chovatia M."/>
            <person name="Clum A."/>
            <person name="Daum C."/>
            <person name="Haridas S."/>
            <person name="He G."/>
            <person name="LaButti K."/>
            <person name="Lipzen A."/>
            <person name="Mondo S."/>
            <person name="Riley R."/>
            <person name="Salamov A."/>
            <person name="Simmons B.A."/>
            <person name="Magnuson J.K."/>
            <person name="Henrissat B."/>
            <person name="Mortensen U.H."/>
            <person name="Larsen T.O."/>
            <person name="Devries R.P."/>
            <person name="Grigoriev I.V."/>
            <person name="Machida M."/>
            <person name="Baker S.E."/>
            <person name="Andersen M.R."/>
        </authorList>
    </citation>
    <scope>NUCLEOTIDE SEQUENCE [LARGE SCALE GENOMIC DNA]</scope>
    <source>
        <strain evidence="10">IBT 14317</strain>
    </source>
</reference>
<dbReference type="PANTHER" id="PTHR13367">
    <property type="entry name" value="UBIQUITIN THIOESTERASE"/>
    <property type="match status" value="1"/>
</dbReference>
<evidence type="ECO:0000259" key="8">
    <source>
        <dbReference type="Pfam" id="PF12359"/>
    </source>
</evidence>
<evidence type="ECO:0000313" key="10">
    <source>
        <dbReference type="EMBL" id="KAE8391585.1"/>
    </source>
</evidence>
<evidence type="ECO:0000256" key="5">
    <source>
        <dbReference type="ARBA" id="ARBA00022801"/>
    </source>
</evidence>
<sequence>MSFTEHLYMFHHVFLPPKLPEGDDYSPEHEITLLDRTIQALQNFASEESAEQAGILAAVTTMLTRLRHICGIHGDVNEGMLQMALGQLGTEGGLLPIYLHRQNAAVLMTRVGDAIHVESWELSARNEAVVTTVGRLKRLFPGPALSLDISTFTEPGLQETIAQTLAKLSHQSVPGTMSKVKKAGGKHDEDRDTTDPKMVTEFFMAFLRPMCIGVKERQIQKHTREEVMWHESRYPWRRSSLWLLIRVVLQLALCRLSENSVVPEDLYKQFMIYLMSDILTGSRKVMPVESIYAMSAKIGRRLQKLNLTAEPIWFTSVQRALAIASDTIQSRWCSIQEKSHYHKDLHLLTELSFHDDVYCVLPALDQYLQGIKRRGEQRALPWVDFVPESKLLIYKSKKLPGHLYSVNDRYRTYNLAAFEEWVATSLDGWLENHLASESTCGQLADLIDRYYTAAIEFYASNPEAKSVMFLTILELWIACDKSAAHIHMILHDYDTCIPTQVFQSLLLPFRSQMERLARAEKYLQQRKERCKFSGPGIFRDFGTPSCFSVRYFKSSQEHHRLHTMIEEHASRARAEKLVELMQKHQKYRHLYHLVHSMECTYDEIAIDKEFDIWERRHRASCLRCRHQREADSMQIEVHEWPLPADHLQAKSTVFELKVPQPFAWWRDVTIFFMLDILRVEYLEIVKPIAHYSPQSHSGLSAFYTPADGACRIGLLSQVKPHERTHRRAKKIIAVSEADVCLANGLRLEYFDNCTQSFVSQFKSTHEVANSCMIKLPHSSSPLQRFLFRPADKPNGESPNMVIALQNACAEDMSLAEYKALCNMPCGIKIQWQNILHQLAMPLVAFKKPETAIFVLQIINQAGPPAGDSALRNGHNILKDTKFASAMLHQVNNAIQRIEENWELVQELNILISLVLRIVSLSTRREIHNQCLLLLSRLRSVAFRWVEVLGTKASSTTDDGRRANFTARHVHIALICVGSFDSEGTLLEQMLQDESDASIFIQCSMAIHDKWHAIAADSEPLLTMLYRRWQVLSHRSYIFLASQICLGKTMALGVAIGRTWAAYRPGPGWSGWSMVEGGTDPWLFSKATGSSAEGQGSLIHFNLLTGELLINGLPLARLPRDYEQDESYKTLFGQSLLEVMPSDRPGMSFSCQKEYMGHTVHLGKQQISGSQEGSLCVRAMRDGQEWEFIQPSLLANLFPDTFVEECVHWFNPSGDYVEFRPVKEPWQSSPAYWRLTRNHSRTGWVLQKDSVFMINVRSRTAKLISDILEPIERPRRIQCKFNALHSILEIDIPRLRLKFDLGSGSSSVHSRQYRGMLIDADQSLGTLIGLHNKLILRGKDNHERLALIPEGPVDWKKDADHVKVSIGWRAATGLHPYAVQPDLGYLSDNGSPQSKLLLCYLHALTSFCAPDPLTQKTGTEQALSILRSAALRSFERLRPENCAVLAHIAQLTPSRTYYPANERVMQKVQWRKELGFLVQHAEFREEVVAIFEHDRRMAMFHPNIATAHPPLPPVGWDLQKRDKIRSSVFRVSAFGAEEYTKDYDRDYCGLDDHRDSAAVSRVLKLCSIVYNQIPCMQQFTASELVSTLWKFISKSNWTWGFGAPLDIGDMKYDAGLLVEPNLFLSLYWCSIHGMVCSEESPLNRFQLMIWLATLGFAEGTSMPVLATLASFHVLPQMARITLPPNNLYELGQGYEFDGSNLKSCIQSVQRTVIPEQNISRNHHETAMQFKKRWNRILKERRIQARDQFIDELETQWPVLSPTTPTENATPGFREYFQVGKAMVVARSSFKTWFANREFRQYLSNIAAVLSSQPAQYIEAPALNAPECLGPVHFPLSRRGFLTLDDLLGQPPILEIKGPECPRLLRTSPGDVKQTPCLEQFVMDLVSQAKSQFEKNYVEQLRSSIRSLQDTRKPAYTDFDGAQLRRIFLEYVCMCEKHTNDIYAAIESSIVPSPVMHNSRKENPTNSKIQAALFRIRHCPRISPSLVVQQLTRHRWHQLPDGWKSCIITYGCSITRLQWAKRMVALSMSPDDLIRELQNPGHTNWDPQEFPESLLLEIESGILIRDVQEQIAGQMRNCSLGRNVVMQLNMGEGKSSVILPMVAATRANGASLVRILVAKPQSRQMLQMLLSKFGGLLDRRVYLMPISRSLQIQASEADELGNMCRECMVKGGVLLLQPEHLLSLRLMCIESFIAGKKVIGNALLKVLRLLKQYSCDIVDESDENFSVKFELVYTMGAQRPLELSPQRWIVIQQLLGLVRLYASEVKEVFPQSIQVDEQASGGFPRIRLLHSDAGEELLNRIGRHICDNGIGSLPVWRLSQTRRNAVMSYLLEANPSATAISTVEGNGTAGPWAATVKDGLLLLRGLLAQGVLSFCLGQKRWRVNYGPDSTRYPPTNLSVPYRAKDSPAPRSEFSHPDVVIILTQLTYYYSGLSDDEIFVAFNHLLKSDQADTEYQIWIDDAPTLSTSYYHLTGINLEDRHHCLNYIFPPLRFSKGVIDYFLSYIVFPKELKEFADKLSASGWDIGEVKSYPTVGFSGTNDSRKTLPLCVEQLDLPEQNHTNALVLEYLLRPENTVVLLPTQIKGSALDSKGLLAMVKRSDPPIQVILDVGAQILELSNIQVAQGWLEMIEDDGPVQAVVFVNENDEVSVVDRHGRIELLQTSPFAKQLETCLVFLDEAHTRGIDLKLPQNYRAAVTLGAAITKDKLVQACMRLRKLGRGQSVAFYIPEEIKVQILSLTGKENKCNIEVSDVLRWAISETWLALRRSIPLWAVQGERYIKQRKLWHKIGLDERKTMSASEAQGFLEPESQTLERRYRPQNRCHEFSRSGVVHDEHLSLIRARCQEFGQLDHASTQLQEEQERELAPEIEQERQVQRPHPAKPEDHYVHPDLISFVSTGVLKQPSDAFNFAFETLSNTTAAKYLDVSQFPAGLLVTTDFARTIKVPSGSRFVSDSYQRPVQWILTRCSGPLSRDAVVKNMVIISPFEANQIQGMSNMSKSVRMHLYAPRQNCGYPSLDELTLYNVPETSYSFRIPETLKIQLNLFAGQLYIGSYSEYREMCDFLGVSSLETPEIVNVAADGFITTEGQHRTRTTFRQSPLSFLNVLMSQIRNDCQEIDKTHVGKLLCGQLLRPWDFSSTSSRTCNNNNSNNISGDIDEKDA</sequence>
<dbReference type="Pfam" id="PF20255">
    <property type="entry name" value="DUF6606"/>
    <property type="match status" value="1"/>
</dbReference>
<dbReference type="InterPro" id="IPR022099">
    <property type="entry name" value="DUF3638"/>
</dbReference>
<dbReference type="InterPro" id="IPR046541">
    <property type="entry name" value="DUF6606"/>
</dbReference>
<protein>
    <recommendedName>
        <fullName evidence="2">ubiquitinyl hydrolase 1</fullName>
        <ecNumber evidence="2">3.4.19.12</ecNumber>
    </recommendedName>
</protein>
<dbReference type="Proteomes" id="UP000326877">
    <property type="component" value="Unassembled WGS sequence"/>
</dbReference>
<evidence type="ECO:0000259" key="7">
    <source>
        <dbReference type="Pfam" id="PF12340"/>
    </source>
</evidence>
<dbReference type="GO" id="GO:0004843">
    <property type="term" value="F:cysteine-type deubiquitinase activity"/>
    <property type="evidence" value="ECO:0007669"/>
    <property type="project" value="UniProtKB-EC"/>
</dbReference>
<dbReference type="EC" id="3.4.19.12" evidence="2"/>
<keyword evidence="4" id="KW-0833">Ubl conjugation pathway</keyword>
<accession>A0A5N7CBS9</accession>
<feature type="domain" description="DUF6606" evidence="9">
    <location>
        <begin position="9"/>
        <end position="279"/>
    </location>
</feature>
<evidence type="ECO:0000259" key="9">
    <source>
        <dbReference type="Pfam" id="PF20255"/>
    </source>
</evidence>
<comment type="catalytic activity">
    <reaction evidence="1">
        <text>Thiol-dependent hydrolysis of ester, thioester, amide, peptide and isopeptide bonds formed by the C-terminal Gly of ubiquitin (a 76-residue protein attached to proteins as an intracellular targeting signal).</text>
        <dbReference type="EC" id="3.4.19.12"/>
    </reaction>
</comment>
<evidence type="ECO:0000256" key="2">
    <source>
        <dbReference type="ARBA" id="ARBA00012759"/>
    </source>
</evidence>
<evidence type="ECO:0000256" key="1">
    <source>
        <dbReference type="ARBA" id="ARBA00000707"/>
    </source>
</evidence>
<dbReference type="InterPro" id="IPR051346">
    <property type="entry name" value="OTU_Deubiquitinase"/>
</dbReference>